<name>A0ABP7TID0_9BURK</name>
<dbReference type="CDD" id="cd11386">
    <property type="entry name" value="MCP_signal"/>
    <property type="match status" value="1"/>
</dbReference>
<dbReference type="InterPro" id="IPR024478">
    <property type="entry name" value="HlyB_4HB_MCP"/>
</dbReference>
<sequence length="545" mass="57674">MVLVVSGVSLKSLADANAHFDDYVHGLLARGQMAEALRTAVDARAIAVRNLVLAVKPADLALEKDKVTRAHQQVGSSLTRLNDMLAKATHINEEGKKRVVEMNRVEALYSPVALGIVDLALKGKKEEAITKINDECRPLLAALDQASDEYLDIVAKSSEKLMEQAESAYASRRNLMIVACLLTLVFASVSGVLVTRAITRPINKAVGIAEAVAAGDLTQRIDVAGNDEVSKLMGALSRMSQSLEGIVARVRVSSESIATGSAQIASGNADLSQRTEEQASALEETAASMEQLNSTVSQNAENANQANQLARGASTVAVKGGDVISEVVTTMKAIDDSSKRISEIIGVIDGIAFQTNILALNAAVEAARAGEQGRGFAVVATEVRSLAGRSAEAAKEIKSLIAASVHRVEQGTVLVGRARETMTDVVQSIQRVTDIMSEISSASIEQSTGVSQVGEAITQMDRVTQQNAALVEESAAAAETLKDNALQMVEAVAVFKLGNAEARRVESTRVETGRHQPGSDPANSARRVKRFAQTQKPALVGFEKT</sequence>
<dbReference type="SUPFAM" id="SSF58104">
    <property type="entry name" value="Methyl-accepting chemotaxis protein (MCP) signaling domain"/>
    <property type="match status" value="1"/>
</dbReference>
<dbReference type="PANTHER" id="PTHR43531">
    <property type="entry name" value="PROTEIN ICFG"/>
    <property type="match status" value="1"/>
</dbReference>
<evidence type="ECO:0000256" key="3">
    <source>
        <dbReference type="PROSITE-ProRule" id="PRU00284"/>
    </source>
</evidence>
<dbReference type="InterPro" id="IPR004089">
    <property type="entry name" value="MCPsignal_dom"/>
</dbReference>
<dbReference type="SMART" id="SM00283">
    <property type="entry name" value="MA"/>
    <property type="match status" value="1"/>
</dbReference>
<dbReference type="Pfam" id="PF12729">
    <property type="entry name" value="4HB_MCP_1"/>
    <property type="match status" value="1"/>
</dbReference>
<evidence type="ECO:0000313" key="8">
    <source>
        <dbReference type="Proteomes" id="UP001501353"/>
    </source>
</evidence>
<accession>A0ABP7TID0</accession>
<dbReference type="InterPro" id="IPR003660">
    <property type="entry name" value="HAMP_dom"/>
</dbReference>
<dbReference type="EMBL" id="BAAAZE010000010">
    <property type="protein sequence ID" value="GAA4026749.1"/>
    <property type="molecule type" value="Genomic_DNA"/>
</dbReference>
<evidence type="ECO:0000256" key="4">
    <source>
        <dbReference type="SAM" id="MobiDB-lite"/>
    </source>
</evidence>
<feature type="region of interest" description="Disordered" evidence="4">
    <location>
        <begin position="506"/>
        <end position="528"/>
    </location>
</feature>
<dbReference type="PRINTS" id="PR00260">
    <property type="entry name" value="CHEMTRNSDUCR"/>
</dbReference>
<dbReference type="PANTHER" id="PTHR43531:SF14">
    <property type="entry name" value="METHYL-ACCEPTING CHEMOTAXIS PROTEIN I-RELATED"/>
    <property type="match status" value="1"/>
</dbReference>
<dbReference type="PROSITE" id="PS50885">
    <property type="entry name" value="HAMP"/>
    <property type="match status" value="1"/>
</dbReference>
<dbReference type="PROSITE" id="PS50111">
    <property type="entry name" value="CHEMOTAXIS_TRANSDUC_2"/>
    <property type="match status" value="1"/>
</dbReference>
<dbReference type="Pfam" id="PF00672">
    <property type="entry name" value="HAMP"/>
    <property type="match status" value="1"/>
</dbReference>
<comment type="caution">
    <text evidence="7">The sequence shown here is derived from an EMBL/GenBank/DDBJ whole genome shotgun (WGS) entry which is preliminary data.</text>
</comment>
<gene>
    <name evidence="7" type="ORF">GCM10022212_25970</name>
</gene>
<evidence type="ECO:0000259" key="5">
    <source>
        <dbReference type="PROSITE" id="PS50111"/>
    </source>
</evidence>
<dbReference type="Proteomes" id="UP001501353">
    <property type="component" value="Unassembled WGS sequence"/>
</dbReference>
<keyword evidence="3" id="KW-0807">Transducer</keyword>
<dbReference type="Pfam" id="PF00015">
    <property type="entry name" value="MCPsignal"/>
    <property type="match status" value="1"/>
</dbReference>
<dbReference type="InterPro" id="IPR051310">
    <property type="entry name" value="MCP_chemotaxis"/>
</dbReference>
<evidence type="ECO:0000313" key="7">
    <source>
        <dbReference type="EMBL" id="GAA4026749.1"/>
    </source>
</evidence>
<keyword evidence="8" id="KW-1185">Reference proteome</keyword>
<dbReference type="Gene3D" id="6.10.340.10">
    <property type="match status" value="1"/>
</dbReference>
<feature type="domain" description="Methyl-accepting transducer" evidence="5">
    <location>
        <begin position="253"/>
        <end position="482"/>
    </location>
</feature>
<comment type="similarity">
    <text evidence="2">Belongs to the methyl-accepting chemotaxis (MCP) protein family.</text>
</comment>
<dbReference type="InterPro" id="IPR004090">
    <property type="entry name" value="Chemotax_Me-accpt_rcpt"/>
</dbReference>
<protein>
    <submittedName>
        <fullName evidence="7">Methyl-accepting chemotaxis protein</fullName>
    </submittedName>
</protein>
<feature type="domain" description="HAMP" evidence="6">
    <location>
        <begin position="196"/>
        <end position="248"/>
    </location>
</feature>
<dbReference type="Gene3D" id="1.10.287.950">
    <property type="entry name" value="Methyl-accepting chemotaxis protein"/>
    <property type="match status" value="1"/>
</dbReference>
<proteinExistence type="inferred from homology"/>
<organism evidence="7 8">
    <name type="scientific">Actimicrobium antarcticum</name>
    <dbReference type="NCBI Taxonomy" id="1051899"/>
    <lineage>
        <taxon>Bacteria</taxon>
        <taxon>Pseudomonadati</taxon>
        <taxon>Pseudomonadota</taxon>
        <taxon>Betaproteobacteria</taxon>
        <taxon>Burkholderiales</taxon>
        <taxon>Oxalobacteraceae</taxon>
        <taxon>Actimicrobium</taxon>
    </lineage>
</organism>
<dbReference type="SMART" id="SM00304">
    <property type="entry name" value="HAMP"/>
    <property type="match status" value="1"/>
</dbReference>
<reference evidence="8" key="1">
    <citation type="journal article" date="2019" name="Int. J. Syst. Evol. Microbiol.">
        <title>The Global Catalogue of Microorganisms (GCM) 10K type strain sequencing project: providing services to taxonomists for standard genome sequencing and annotation.</title>
        <authorList>
            <consortium name="The Broad Institute Genomics Platform"/>
            <consortium name="The Broad Institute Genome Sequencing Center for Infectious Disease"/>
            <person name="Wu L."/>
            <person name="Ma J."/>
        </authorList>
    </citation>
    <scope>NUCLEOTIDE SEQUENCE [LARGE SCALE GENOMIC DNA]</scope>
    <source>
        <strain evidence="8">JCM 16673</strain>
    </source>
</reference>
<evidence type="ECO:0000259" key="6">
    <source>
        <dbReference type="PROSITE" id="PS50885"/>
    </source>
</evidence>
<evidence type="ECO:0000256" key="1">
    <source>
        <dbReference type="ARBA" id="ARBA00022481"/>
    </source>
</evidence>
<evidence type="ECO:0000256" key="2">
    <source>
        <dbReference type="ARBA" id="ARBA00029447"/>
    </source>
</evidence>
<dbReference type="CDD" id="cd06225">
    <property type="entry name" value="HAMP"/>
    <property type="match status" value="1"/>
</dbReference>
<keyword evidence="1" id="KW-0488">Methylation</keyword>